<dbReference type="Pfam" id="PF02518">
    <property type="entry name" value="HATPase_c"/>
    <property type="match status" value="1"/>
</dbReference>
<dbReference type="SMART" id="SM00387">
    <property type="entry name" value="HATPase_c"/>
    <property type="match status" value="1"/>
</dbReference>
<evidence type="ECO:0000256" key="11">
    <source>
        <dbReference type="SAM" id="Phobius"/>
    </source>
</evidence>
<evidence type="ECO:0000256" key="7">
    <source>
        <dbReference type="ARBA" id="ARBA00022777"/>
    </source>
</evidence>
<evidence type="ECO:0000313" key="15">
    <source>
        <dbReference type="Proteomes" id="UP000321103"/>
    </source>
</evidence>
<gene>
    <name evidence="14" type="ORF">KTU01_26980</name>
</gene>
<dbReference type="Pfam" id="PF00512">
    <property type="entry name" value="HisKA"/>
    <property type="match status" value="1"/>
</dbReference>
<sequence>MTTAAPATGSQPGAAGAPRHWGTLTARMMLAQTAVLAAGLVTVIATAALIGPAMFYRELLLAGHADEATGLDHLQDAFREVGLTAMATGGIPALYIAGLLSFYLHRTVGRSLRAFTSAAREVADGHYDVQVPTTGLGKEFDVLAVSFNDMAARLAAIDTTRRQMLADLAHEMRTPLASLKGHLEGVEDGVVDLDERTQAILAAQIARLERLARDIRDLTVAEEGMTRLHPSPVDPQHLVAQAVAGIQPAAAAKDVAVTTSSTGSGAGPVLLDPERIGQVLANLLENALRHTGPGGHVQVHTEHTDHALGITVADDGEGIAPEHLPHVFQRFYRAAPGREHDRDRSGSGLGLAISKALVEAHGGTLEAASPGPGQGASFRLLLPHRSGS</sequence>
<comment type="catalytic activity">
    <reaction evidence="1">
        <text>ATP + protein L-histidine = ADP + protein N-phospho-L-histidine.</text>
        <dbReference type="EC" id="2.7.13.3"/>
    </reaction>
</comment>
<dbReference type="SUPFAM" id="SSF47384">
    <property type="entry name" value="Homodimeric domain of signal transducing histidine kinase"/>
    <property type="match status" value="1"/>
</dbReference>
<dbReference type="Gene3D" id="1.10.287.130">
    <property type="match status" value="1"/>
</dbReference>
<dbReference type="PANTHER" id="PTHR45436">
    <property type="entry name" value="SENSOR HISTIDINE KINASE YKOH"/>
    <property type="match status" value="1"/>
</dbReference>
<dbReference type="InterPro" id="IPR003660">
    <property type="entry name" value="HAMP_dom"/>
</dbReference>
<keyword evidence="15" id="KW-1185">Reference proteome</keyword>
<keyword evidence="10 11" id="KW-0472">Membrane</keyword>
<dbReference type="AlphaFoldDB" id="A0A512IFV2"/>
<dbReference type="EC" id="2.7.13.3" evidence="3"/>
<protein>
    <recommendedName>
        <fullName evidence="3">histidine kinase</fullName>
        <ecNumber evidence="3">2.7.13.3</ecNumber>
    </recommendedName>
</protein>
<dbReference type="FunFam" id="3.30.565.10:FF:000006">
    <property type="entry name" value="Sensor histidine kinase WalK"/>
    <property type="match status" value="1"/>
</dbReference>
<evidence type="ECO:0000256" key="1">
    <source>
        <dbReference type="ARBA" id="ARBA00000085"/>
    </source>
</evidence>
<reference evidence="14 15" key="1">
    <citation type="submission" date="2019-07" db="EMBL/GenBank/DDBJ databases">
        <title>Whole genome shotgun sequence of Kocuria turfanensis NBRC 107627.</title>
        <authorList>
            <person name="Hosoyama A."/>
            <person name="Uohara A."/>
            <person name="Ohji S."/>
            <person name="Ichikawa N."/>
        </authorList>
    </citation>
    <scope>NUCLEOTIDE SEQUENCE [LARGE SCALE GENOMIC DNA]</scope>
    <source>
        <strain evidence="14 15">NBRC 107627</strain>
    </source>
</reference>
<feature type="transmembrane region" description="Helical" evidence="11">
    <location>
        <begin position="34"/>
        <end position="56"/>
    </location>
</feature>
<keyword evidence="8 11" id="KW-1133">Transmembrane helix</keyword>
<dbReference type="InterPro" id="IPR050428">
    <property type="entry name" value="TCS_sensor_his_kinase"/>
</dbReference>
<comment type="subcellular location">
    <subcellularLocation>
        <location evidence="2">Cell membrane</location>
    </subcellularLocation>
</comment>
<dbReference type="SMART" id="SM00304">
    <property type="entry name" value="HAMP"/>
    <property type="match status" value="1"/>
</dbReference>
<dbReference type="InterPro" id="IPR036890">
    <property type="entry name" value="HATPase_C_sf"/>
</dbReference>
<dbReference type="InterPro" id="IPR003594">
    <property type="entry name" value="HATPase_dom"/>
</dbReference>
<keyword evidence="9" id="KW-0902">Two-component regulatory system</keyword>
<dbReference type="Gene3D" id="6.10.340.10">
    <property type="match status" value="1"/>
</dbReference>
<dbReference type="InterPro" id="IPR036097">
    <property type="entry name" value="HisK_dim/P_sf"/>
</dbReference>
<dbReference type="GO" id="GO:0005886">
    <property type="term" value="C:plasma membrane"/>
    <property type="evidence" value="ECO:0007669"/>
    <property type="project" value="UniProtKB-SubCell"/>
</dbReference>
<dbReference type="CDD" id="cd00075">
    <property type="entry name" value="HATPase"/>
    <property type="match status" value="1"/>
</dbReference>
<dbReference type="SMART" id="SM00388">
    <property type="entry name" value="HisKA"/>
    <property type="match status" value="1"/>
</dbReference>
<dbReference type="PROSITE" id="PS50109">
    <property type="entry name" value="HIS_KIN"/>
    <property type="match status" value="1"/>
</dbReference>
<evidence type="ECO:0000256" key="5">
    <source>
        <dbReference type="ARBA" id="ARBA00022679"/>
    </source>
</evidence>
<dbReference type="InterPro" id="IPR004358">
    <property type="entry name" value="Sig_transdc_His_kin-like_C"/>
</dbReference>
<evidence type="ECO:0000256" key="3">
    <source>
        <dbReference type="ARBA" id="ARBA00012438"/>
    </source>
</evidence>
<evidence type="ECO:0000256" key="10">
    <source>
        <dbReference type="ARBA" id="ARBA00023136"/>
    </source>
</evidence>
<dbReference type="InterPro" id="IPR005467">
    <property type="entry name" value="His_kinase_dom"/>
</dbReference>
<organism evidence="14 15">
    <name type="scientific">Kocuria turfanensis</name>
    <dbReference type="NCBI Taxonomy" id="388357"/>
    <lineage>
        <taxon>Bacteria</taxon>
        <taxon>Bacillati</taxon>
        <taxon>Actinomycetota</taxon>
        <taxon>Actinomycetes</taxon>
        <taxon>Micrococcales</taxon>
        <taxon>Micrococcaceae</taxon>
        <taxon>Kocuria</taxon>
    </lineage>
</organism>
<dbReference type="GO" id="GO:0000155">
    <property type="term" value="F:phosphorelay sensor kinase activity"/>
    <property type="evidence" value="ECO:0007669"/>
    <property type="project" value="InterPro"/>
</dbReference>
<proteinExistence type="predicted"/>
<dbReference type="Gene3D" id="3.30.565.10">
    <property type="entry name" value="Histidine kinase-like ATPase, C-terminal domain"/>
    <property type="match status" value="1"/>
</dbReference>
<dbReference type="Proteomes" id="UP000321103">
    <property type="component" value="Unassembled WGS sequence"/>
</dbReference>
<evidence type="ECO:0000256" key="6">
    <source>
        <dbReference type="ARBA" id="ARBA00022692"/>
    </source>
</evidence>
<accession>A0A512IFV2</accession>
<dbReference type="PANTHER" id="PTHR45436:SF5">
    <property type="entry name" value="SENSOR HISTIDINE KINASE TRCS"/>
    <property type="match status" value="1"/>
</dbReference>
<feature type="domain" description="HAMP" evidence="13">
    <location>
        <begin position="106"/>
        <end position="159"/>
    </location>
</feature>
<evidence type="ECO:0000313" key="14">
    <source>
        <dbReference type="EMBL" id="GEO96575.1"/>
    </source>
</evidence>
<dbReference type="STRING" id="388357.GCA_001580365_02785"/>
<dbReference type="RefSeq" id="WP_232319314.1">
    <property type="nucleotide sequence ID" value="NZ_BJZS01000090.1"/>
</dbReference>
<dbReference type="SUPFAM" id="SSF55874">
    <property type="entry name" value="ATPase domain of HSP90 chaperone/DNA topoisomerase II/histidine kinase"/>
    <property type="match status" value="1"/>
</dbReference>
<keyword evidence="7 14" id="KW-0418">Kinase</keyword>
<dbReference type="PROSITE" id="PS50885">
    <property type="entry name" value="HAMP"/>
    <property type="match status" value="1"/>
</dbReference>
<evidence type="ECO:0000259" key="12">
    <source>
        <dbReference type="PROSITE" id="PS50109"/>
    </source>
</evidence>
<evidence type="ECO:0000259" key="13">
    <source>
        <dbReference type="PROSITE" id="PS50885"/>
    </source>
</evidence>
<dbReference type="SUPFAM" id="SSF158472">
    <property type="entry name" value="HAMP domain-like"/>
    <property type="match status" value="1"/>
</dbReference>
<dbReference type="CDD" id="cd00082">
    <property type="entry name" value="HisKA"/>
    <property type="match status" value="1"/>
</dbReference>
<name>A0A512IFV2_9MICC</name>
<dbReference type="PRINTS" id="PR00344">
    <property type="entry name" value="BCTRLSENSOR"/>
</dbReference>
<dbReference type="Pfam" id="PF00672">
    <property type="entry name" value="HAMP"/>
    <property type="match status" value="1"/>
</dbReference>
<evidence type="ECO:0000256" key="8">
    <source>
        <dbReference type="ARBA" id="ARBA00022989"/>
    </source>
</evidence>
<dbReference type="InterPro" id="IPR003661">
    <property type="entry name" value="HisK_dim/P_dom"/>
</dbReference>
<evidence type="ECO:0000256" key="4">
    <source>
        <dbReference type="ARBA" id="ARBA00022553"/>
    </source>
</evidence>
<feature type="domain" description="Histidine kinase" evidence="12">
    <location>
        <begin position="167"/>
        <end position="386"/>
    </location>
</feature>
<evidence type="ECO:0000256" key="2">
    <source>
        <dbReference type="ARBA" id="ARBA00004236"/>
    </source>
</evidence>
<keyword evidence="6 11" id="KW-0812">Transmembrane</keyword>
<comment type="caution">
    <text evidence="14">The sequence shown here is derived from an EMBL/GenBank/DDBJ whole genome shotgun (WGS) entry which is preliminary data.</text>
</comment>
<dbReference type="EMBL" id="BJZS01000090">
    <property type="protein sequence ID" value="GEO96575.1"/>
    <property type="molecule type" value="Genomic_DNA"/>
</dbReference>
<dbReference type="CDD" id="cd06225">
    <property type="entry name" value="HAMP"/>
    <property type="match status" value="1"/>
</dbReference>
<feature type="transmembrane region" description="Helical" evidence="11">
    <location>
        <begin position="81"/>
        <end position="104"/>
    </location>
</feature>
<keyword evidence="4" id="KW-0597">Phosphoprotein</keyword>
<evidence type="ECO:0000256" key="9">
    <source>
        <dbReference type="ARBA" id="ARBA00023012"/>
    </source>
</evidence>
<keyword evidence="5" id="KW-0808">Transferase</keyword>